<feature type="active site" evidence="6">
    <location>
        <position position="832"/>
    </location>
</feature>
<sequence length="1141" mass="120699">MTTPSIASLDRSAVHAAYRMDEEVCVSERLEQARAPAEELTATHALARDLVEGVRSRGEGNAVDSLLQSYALSTEEGIALMCLAEALLRIPDAATRDRLIADKIGGKEWSANLGRSQSLFVNASTFGLMLTGSVVTLGEVDDWAAIARKAVTRLGKPVIRRALFEGMRILGHHFVFGRTIGEALKRGGQGRETHSFDMLGEAARTQADADFYFDAYKGAIEAVGKARGPGEVESVDGVSVKLSALHPRYEWSQRDRIMAEMLPRLRELALAASAADICLAIDAEEADRLDLSMDLIEALVSDDALFANGWRGFGIVIQAYQKRALPMIDWTVALARKHDRRIMVRLVKGAYWDSEIKASQVGGFVDYPVFTRKSSTDVSYLAGARRLLAANDVIYSGFATHNAASVAAIKAMSKTAAGDIPFEFQRLHGMGEELYDVLRVREGNAPTAVRIYAPVGGHKELLAYLVRRLLENGANASFVNRLADADLPVDSLIDHPVETTAALSPRRNPRIPLPKDLFAPSRVNSAGIELSDPLVRGPLMARLAALEANTPKAAPMIGKTSGKGKAKPVTAPFDRNIVVGTVIEADAGAVDQAVRLAQALQPDWDAAGVDRRAAALDKAADLYEAHSDELLSLCVREAGKTLGDAILELREAVDFLRYYAAEARRQFTPADPLPGPTGESNILSLHGRGVIAAISPWNFPLAIFTGQVAAALAAGNAVIAKPAGQTPLIAARAVELLRQAGVPADILHLLPGGGDVGAALVAHEGISGVVFTGSTRTARAINLMLAQRNGPIVPLIAETGGQNAMIVDSSALPEQVTRDVVQSAFQSAGQRCSALRVLYLQDDIADATLEMISGAMRALTVGDPRLLSTDIGPVIDADARKSLQDHSAALAASTLCKLPVPATQGDFVAPAIFSILAIGALDKENFGPLLHVVRWSADGLDGVIDAINATGFGLTLGVHSRIDTVIERVTARARVGNIYVNRNQIGAVVGSQPFGGEGLSGTGPKAGGPHYLARFATERTVCVDTTAAGGMRLCSPANPALLPPFLKGRGRGWVGQLAGQNASRPSTPQIAVRPEPVQGPAQGTSASTGSARTGWEGTVPRASHGSQCPQVTADRAWNSGASQDSLASTSRSTSTARQTSS</sequence>
<dbReference type="PROSITE" id="PS00070">
    <property type="entry name" value="ALDEHYDE_DEHYDR_CYS"/>
    <property type="match status" value="1"/>
</dbReference>
<dbReference type="SUPFAM" id="SSF53720">
    <property type="entry name" value="ALDH-like"/>
    <property type="match status" value="1"/>
</dbReference>
<dbReference type="SUPFAM" id="SSF81935">
    <property type="entry name" value="N-terminal domain of bifunctional PutA protein"/>
    <property type="match status" value="1"/>
</dbReference>
<dbReference type="Pfam" id="PF01619">
    <property type="entry name" value="Pro_dh"/>
    <property type="match status" value="1"/>
</dbReference>
<dbReference type="GO" id="GO:0003700">
    <property type="term" value="F:DNA-binding transcription factor activity"/>
    <property type="evidence" value="ECO:0007669"/>
    <property type="project" value="InterPro"/>
</dbReference>
<dbReference type="EC" id="1.2.1.88" evidence="5"/>
<dbReference type="InterPro" id="IPR016161">
    <property type="entry name" value="Ald_DH/histidinol_DH"/>
</dbReference>
<feature type="domain" description="Aldehyde dehydrogenase" evidence="8">
    <location>
        <begin position="564"/>
        <end position="1021"/>
    </location>
</feature>
<comment type="similarity">
    <text evidence="5">In the N-terminal section; belongs to the proline dehydrogenase family.</text>
</comment>
<dbReference type="InterPro" id="IPR029041">
    <property type="entry name" value="FAD-linked_oxidoreductase-like"/>
</dbReference>
<dbReference type="GO" id="GO:0003677">
    <property type="term" value="F:DNA binding"/>
    <property type="evidence" value="ECO:0007669"/>
    <property type="project" value="UniProtKB-KW"/>
</dbReference>
<keyword evidence="5" id="KW-0804">Transcription</keyword>
<dbReference type="InterPro" id="IPR024090">
    <property type="entry name" value="PRODH_PutA_dom_I"/>
</dbReference>
<dbReference type="EMBL" id="CP061035">
    <property type="protein sequence ID" value="QQV78618.1"/>
    <property type="molecule type" value="Genomic_DNA"/>
</dbReference>
<feature type="compositionally biased region" description="Polar residues" evidence="7">
    <location>
        <begin position="1081"/>
        <end position="1091"/>
    </location>
</feature>
<dbReference type="GO" id="GO:0010133">
    <property type="term" value="P:L-proline catabolic process to L-glutamate"/>
    <property type="evidence" value="ECO:0007669"/>
    <property type="project" value="UniProtKB-UniRule"/>
</dbReference>
<dbReference type="InterPro" id="IPR024089">
    <property type="entry name" value="PRODH_PutA_dom_I/II"/>
</dbReference>
<dbReference type="GO" id="GO:0004657">
    <property type="term" value="F:proline dehydrogenase activity"/>
    <property type="evidence" value="ECO:0007669"/>
    <property type="project" value="UniProtKB-UniRule"/>
</dbReference>
<keyword evidence="13" id="KW-1185">Reference proteome</keyword>
<keyword evidence="2 5" id="KW-0560">Oxidoreductase</keyword>
<dbReference type="PANTHER" id="PTHR42862:SF1">
    <property type="entry name" value="DELTA-1-PYRROLINE-5-CARBOXYLATE DEHYDROGENASE 2, ISOFORM A-RELATED"/>
    <property type="match status" value="1"/>
</dbReference>
<dbReference type="InterPro" id="IPR024082">
    <property type="entry name" value="PRODH_PutA_dom_II"/>
</dbReference>
<keyword evidence="5" id="KW-0285">Flavoprotein</keyword>
<proteinExistence type="inferred from homology"/>
<evidence type="ECO:0000256" key="3">
    <source>
        <dbReference type="ARBA" id="ARBA00023027"/>
    </source>
</evidence>
<evidence type="ECO:0000256" key="5">
    <source>
        <dbReference type="PIRNR" id="PIRNR000197"/>
    </source>
</evidence>
<feature type="domain" description="Proline dehydrogenase" evidence="9">
    <location>
        <begin position="189"/>
        <end position="481"/>
    </location>
</feature>
<dbReference type="Gene3D" id="3.40.309.10">
    <property type="entry name" value="Aldehyde Dehydrogenase, Chain A, domain 2"/>
    <property type="match status" value="1"/>
</dbReference>
<evidence type="ECO:0000259" key="9">
    <source>
        <dbReference type="Pfam" id="PF01619"/>
    </source>
</evidence>
<dbReference type="PANTHER" id="PTHR42862">
    <property type="entry name" value="DELTA-1-PYRROLINE-5-CARBOXYLATE DEHYDROGENASE 1, ISOFORM A-RELATED"/>
    <property type="match status" value="1"/>
</dbReference>
<dbReference type="InterPro" id="IPR016163">
    <property type="entry name" value="Ald_DH_C"/>
</dbReference>
<dbReference type="CDD" id="cd07125">
    <property type="entry name" value="ALDH_PutA-P5CDH"/>
    <property type="match status" value="1"/>
</dbReference>
<accession>A0A974NXD6</accession>
<evidence type="ECO:0000259" key="10">
    <source>
        <dbReference type="Pfam" id="PF14850"/>
    </source>
</evidence>
<evidence type="ECO:0000259" key="8">
    <source>
        <dbReference type="Pfam" id="PF00171"/>
    </source>
</evidence>
<dbReference type="Pfam" id="PF14850">
    <property type="entry name" value="Pro_dh-DNA_bdg"/>
    <property type="match status" value="1"/>
</dbReference>
<evidence type="ECO:0000256" key="1">
    <source>
        <dbReference type="ARBA" id="ARBA00004786"/>
    </source>
</evidence>
<dbReference type="PIRSF" id="PIRSF000197">
    <property type="entry name" value="Bifunct_PutA"/>
    <property type="match status" value="1"/>
</dbReference>
<dbReference type="InterPro" id="IPR025703">
    <property type="entry name" value="Bifunct_PutA"/>
</dbReference>
<dbReference type="InterPro" id="IPR041349">
    <property type="entry name" value="PRODH"/>
</dbReference>
<dbReference type="InterPro" id="IPR002872">
    <property type="entry name" value="Proline_DH_dom"/>
</dbReference>
<gene>
    <name evidence="12" type="primary">putA</name>
    <name evidence="12" type="ORF">H5J25_08450</name>
</gene>
<dbReference type="InterPro" id="IPR050485">
    <property type="entry name" value="Proline_metab_enzyme"/>
</dbReference>
<keyword evidence="5" id="KW-0678">Repressor</keyword>
<comment type="pathway">
    <text evidence="1 5">Amino-acid degradation; L-proline degradation into L-glutamate; L-glutamate from L-proline: step 2/2.</text>
</comment>
<evidence type="ECO:0000256" key="6">
    <source>
        <dbReference type="PIRSR" id="PIRSR000197-1"/>
    </source>
</evidence>
<comment type="similarity">
    <text evidence="5">In the C-terminal section; belongs to the aldehyde dehydrogenase family.</text>
</comment>
<dbReference type="Pfam" id="PF00171">
    <property type="entry name" value="Aldedh"/>
    <property type="match status" value="1"/>
</dbReference>
<comment type="catalytic activity">
    <reaction evidence="4 5">
        <text>L-glutamate 5-semialdehyde + NAD(+) + H2O = L-glutamate + NADH + 2 H(+)</text>
        <dbReference type="Rhea" id="RHEA:30235"/>
        <dbReference type="ChEBI" id="CHEBI:15377"/>
        <dbReference type="ChEBI" id="CHEBI:15378"/>
        <dbReference type="ChEBI" id="CHEBI:29985"/>
        <dbReference type="ChEBI" id="CHEBI:57540"/>
        <dbReference type="ChEBI" id="CHEBI:57945"/>
        <dbReference type="ChEBI" id="CHEBI:58066"/>
        <dbReference type="EC" id="1.2.1.88"/>
    </reaction>
</comment>
<keyword evidence="5" id="KW-0238">DNA-binding</keyword>
<dbReference type="InterPro" id="IPR016160">
    <property type="entry name" value="Ald_DH_CS_CYS"/>
</dbReference>
<evidence type="ECO:0000256" key="4">
    <source>
        <dbReference type="ARBA" id="ARBA00048142"/>
    </source>
</evidence>
<dbReference type="InterPro" id="IPR016162">
    <property type="entry name" value="Ald_DH_N"/>
</dbReference>
<keyword evidence="3 5" id="KW-0520">NAD</keyword>
<evidence type="ECO:0000259" key="11">
    <source>
        <dbReference type="Pfam" id="PF18327"/>
    </source>
</evidence>
<keyword evidence="5" id="KW-0274">FAD</keyword>
<comment type="pathway">
    <text evidence="5">Amino-acid degradation; L-proline degradation into L-glutamate; L-glutamate from L-proline: step 1/2.</text>
</comment>
<dbReference type="GO" id="GO:0003842">
    <property type="term" value="F:L-glutamate gamma-semialdehyde dehydrogenase activity"/>
    <property type="evidence" value="ECO:0007669"/>
    <property type="project" value="UniProtKB-UniRule"/>
</dbReference>
<feature type="compositionally biased region" description="Low complexity" evidence="7">
    <location>
        <begin position="1122"/>
        <end position="1141"/>
    </location>
</feature>
<dbReference type="Pfam" id="PF18327">
    <property type="entry name" value="PRODH"/>
    <property type="match status" value="1"/>
</dbReference>
<dbReference type="Gene3D" id="1.20.5.550">
    <property type="entry name" value="Single Helix bin"/>
    <property type="match status" value="1"/>
</dbReference>
<protein>
    <recommendedName>
        <fullName evidence="5">Bifunctional protein PutA</fullName>
    </recommendedName>
    <domain>
        <recommendedName>
            <fullName evidence="5">Proline dehydrogenase</fullName>
            <ecNumber evidence="5">1.5.5.2</ecNumber>
        </recommendedName>
        <alternativeName>
            <fullName evidence="5">Proline oxidase</fullName>
        </alternativeName>
    </domain>
    <domain>
        <recommendedName>
            <fullName evidence="5">Delta-1-pyrroline-5-carboxylate dehydrogenase</fullName>
            <shortName evidence="5">P5C dehydrogenase</shortName>
            <ecNumber evidence="5">1.2.1.88</ecNumber>
        </recommendedName>
        <alternativeName>
            <fullName evidence="5">L-glutamate gamma-semialdehyde dehydrogenase</fullName>
        </alternativeName>
    </domain>
</protein>
<dbReference type="Proteomes" id="UP000595894">
    <property type="component" value="Chromosome"/>
</dbReference>
<comment type="function">
    <text evidence="5">Oxidizes proline to glutamate for use as a carbon and nitrogen source.</text>
</comment>
<keyword evidence="5" id="KW-0805">Transcription regulation</keyword>
<dbReference type="KEGG" id="sari:H5J25_08450"/>
<dbReference type="GO" id="GO:0009898">
    <property type="term" value="C:cytoplasmic side of plasma membrane"/>
    <property type="evidence" value="ECO:0007669"/>
    <property type="project" value="TreeGrafter"/>
</dbReference>
<comment type="catalytic activity">
    <reaction evidence="5">
        <text>L-proline + a quinone = (S)-1-pyrroline-5-carboxylate + a quinol + H(+)</text>
        <dbReference type="Rhea" id="RHEA:23784"/>
        <dbReference type="ChEBI" id="CHEBI:15378"/>
        <dbReference type="ChEBI" id="CHEBI:17388"/>
        <dbReference type="ChEBI" id="CHEBI:24646"/>
        <dbReference type="ChEBI" id="CHEBI:60039"/>
        <dbReference type="ChEBI" id="CHEBI:132124"/>
        <dbReference type="EC" id="1.5.5.2"/>
    </reaction>
</comment>
<dbReference type="EC" id="1.5.5.2" evidence="5"/>
<feature type="domain" description="Proline dehydrogenase PutA" evidence="10">
    <location>
        <begin position="63"/>
        <end position="174"/>
    </location>
</feature>
<evidence type="ECO:0000256" key="2">
    <source>
        <dbReference type="ARBA" id="ARBA00023002"/>
    </source>
</evidence>
<dbReference type="Gene3D" id="3.40.605.10">
    <property type="entry name" value="Aldehyde Dehydrogenase, Chain A, domain 1"/>
    <property type="match status" value="1"/>
</dbReference>
<keyword evidence="5" id="KW-0642">Proline metabolism</keyword>
<dbReference type="Gene3D" id="3.20.20.220">
    <property type="match status" value="1"/>
</dbReference>
<name>A0A974NXD6_9SPHN</name>
<dbReference type="NCBIfam" id="TIGR01238">
    <property type="entry name" value="D1pyr5carbox3"/>
    <property type="match status" value="1"/>
</dbReference>
<reference evidence="13" key="1">
    <citation type="submission" date="2020-09" db="EMBL/GenBank/DDBJ databases">
        <title>Sphingomonas sp., a new species isolated from pork steak.</title>
        <authorList>
            <person name="Heidler von Heilborn D."/>
        </authorList>
    </citation>
    <scope>NUCLEOTIDE SEQUENCE [LARGE SCALE GENOMIC DNA]</scope>
</reference>
<feature type="compositionally biased region" description="Polar residues" evidence="7">
    <location>
        <begin position="1058"/>
        <end position="1069"/>
    </location>
</feature>
<evidence type="ECO:0000256" key="7">
    <source>
        <dbReference type="SAM" id="MobiDB-lite"/>
    </source>
</evidence>
<feature type="region of interest" description="Disordered" evidence="7">
    <location>
        <begin position="1056"/>
        <end position="1141"/>
    </location>
</feature>
<dbReference type="AlphaFoldDB" id="A0A974NXD6"/>
<feature type="active site" evidence="6">
    <location>
        <position position="798"/>
    </location>
</feature>
<dbReference type="RefSeq" id="WP_202095643.1">
    <property type="nucleotide sequence ID" value="NZ_CP061035.1"/>
</dbReference>
<comment type="cofactor">
    <cofactor evidence="5">
        <name>FAD</name>
        <dbReference type="ChEBI" id="CHEBI:57692"/>
    </cofactor>
</comment>
<evidence type="ECO:0000313" key="12">
    <source>
        <dbReference type="EMBL" id="QQV78618.1"/>
    </source>
</evidence>
<dbReference type="InterPro" id="IPR015590">
    <property type="entry name" value="Aldehyde_DH_dom"/>
</dbReference>
<organism evidence="12 13">
    <name type="scientific">Sphingomonas aliaeris</name>
    <dbReference type="NCBI Taxonomy" id="2759526"/>
    <lineage>
        <taxon>Bacteria</taxon>
        <taxon>Pseudomonadati</taxon>
        <taxon>Pseudomonadota</taxon>
        <taxon>Alphaproteobacteria</taxon>
        <taxon>Sphingomonadales</taxon>
        <taxon>Sphingomonadaceae</taxon>
        <taxon>Sphingomonas</taxon>
    </lineage>
</organism>
<evidence type="ECO:0000313" key="13">
    <source>
        <dbReference type="Proteomes" id="UP000595894"/>
    </source>
</evidence>
<dbReference type="NCBIfam" id="NF008869">
    <property type="entry name" value="PRK11904.1"/>
    <property type="match status" value="1"/>
</dbReference>
<dbReference type="Gene3D" id="1.20.5.460">
    <property type="entry name" value="Single helix bin"/>
    <property type="match status" value="1"/>
</dbReference>
<dbReference type="FunFam" id="3.40.309.10:FF:000005">
    <property type="entry name" value="1-pyrroline-5-carboxylate dehydrogenase 1"/>
    <property type="match status" value="1"/>
</dbReference>
<dbReference type="InterPro" id="IPR005933">
    <property type="entry name" value="PutA_C"/>
</dbReference>
<dbReference type="SUPFAM" id="SSF51730">
    <property type="entry name" value="FAD-linked oxidoreductase"/>
    <property type="match status" value="1"/>
</dbReference>
<feature type="domain" description="Proline utilization A proline dehydrogenase N-terminal" evidence="11">
    <location>
        <begin position="11"/>
        <end position="55"/>
    </location>
</feature>